<gene>
    <name evidence="1" type="ORF">MHL29_18335</name>
</gene>
<proteinExistence type="predicted"/>
<dbReference type="InterPro" id="IPR028994">
    <property type="entry name" value="Integrin_alpha_N"/>
</dbReference>
<evidence type="ECO:0008006" key="3">
    <source>
        <dbReference type="Google" id="ProtNLM"/>
    </source>
</evidence>
<dbReference type="Pfam" id="PF07676">
    <property type="entry name" value="PD40"/>
    <property type="match status" value="1"/>
</dbReference>
<reference evidence="1 2" key="1">
    <citation type="submission" date="2022-02" db="EMBL/GenBank/DDBJ databases">
        <title>Uncovering new skin microbiome diversity through culturing and metagenomics.</title>
        <authorList>
            <person name="Conlan S."/>
            <person name="Deming C."/>
            <person name="Nisc Comparative Sequencing Program N."/>
            <person name="Segre J.A."/>
        </authorList>
    </citation>
    <scope>NUCLEOTIDE SEQUENCE [LARGE SCALE GENOMIC DNA]</scope>
    <source>
        <strain evidence="1 2">ACRQZ</strain>
    </source>
</reference>
<dbReference type="EMBL" id="JAKRCV010000125">
    <property type="protein sequence ID" value="MCG7323821.1"/>
    <property type="molecule type" value="Genomic_DNA"/>
</dbReference>
<dbReference type="Gene3D" id="2.120.10.30">
    <property type="entry name" value="TolB, C-terminal domain"/>
    <property type="match status" value="1"/>
</dbReference>
<comment type="caution">
    <text evidence="1">The sequence shown here is derived from an EMBL/GenBank/DDBJ whole genome shotgun (WGS) entry which is preliminary data.</text>
</comment>
<sequence length="504" mass="51205">MQTSAAAPKVAAAHPGCSDVNLSANQLRDRTWLVWSAPAGATGTATVSRLRDGSSTWQTVGSAAVTAGALLDDNQSPAGPASYRISLPVDGSTITCAMTGPDGGAVTGLTMFPGAGAGTPDFASATSATASLQAQNDASLATPLNPSSAPSSTVSPAFSADGQWVAYGRWSSDTEADLMVQRADGRGTASVIRAGAGDPGAPINLEPSYSPDGRYLAWARYRLSATGSFVPVDLQVRDLHTGSTRTLAQPYGTPVWDRDSRSIVAVSYASATAPMVRVDSASGAVSVLAGTDGGYDPTITRTGTLAFATYDQATNTSRLKVRSSTSATATTSVRFTAPAGAALANPRLTRDGASTYFRMDLDPDQTGGSGDETTGVYLLVAGSQAPQITAVGATAADPTAVASSFDLRQASGKGTSDLDGDGADDLIGKDSAGALWLYGNTGRDGAPLATRTQIGAGWNIYNTIMAAGDWNDDGIGDLLARDANGGLWFYAGNGRGGVGPRVYA</sequence>
<accession>A0ABS9Q7H2</accession>
<feature type="non-terminal residue" evidence="1">
    <location>
        <position position="504"/>
    </location>
</feature>
<evidence type="ECO:0000313" key="2">
    <source>
        <dbReference type="Proteomes" id="UP001521931"/>
    </source>
</evidence>
<dbReference type="InterPro" id="IPR011659">
    <property type="entry name" value="WD40"/>
</dbReference>
<organism evidence="1 2">
    <name type="scientific">Arsenicicoccus bolidensis</name>
    <dbReference type="NCBI Taxonomy" id="229480"/>
    <lineage>
        <taxon>Bacteria</taxon>
        <taxon>Bacillati</taxon>
        <taxon>Actinomycetota</taxon>
        <taxon>Actinomycetes</taxon>
        <taxon>Micrococcales</taxon>
        <taxon>Intrasporangiaceae</taxon>
        <taxon>Arsenicicoccus</taxon>
    </lineage>
</organism>
<protein>
    <recommendedName>
        <fullName evidence="3">VCBS repeat-containing protein</fullName>
    </recommendedName>
</protein>
<name>A0ABS9Q7H2_9MICO</name>
<evidence type="ECO:0000313" key="1">
    <source>
        <dbReference type="EMBL" id="MCG7323821.1"/>
    </source>
</evidence>
<dbReference type="SUPFAM" id="SSF82171">
    <property type="entry name" value="DPP6 N-terminal domain-like"/>
    <property type="match status" value="1"/>
</dbReference>
<keyword evidence="2" id="KW-1185">Reference proteome</keyword>
<dbReference type="InterPro" id="IPR011042">
    <property type="entry name" value="6-blade_b-propeller_TolB-like"/>
</dbReference>
<dbReference type="SUPFAM" id="SSF69318">
    <property type="entry name" value="Integrin alpha N-terminal domain"/>
    <property type="match status" value="1"/>
</dbReference>
<dbReference type="Proteomes" id="UP001521931">
    <property type="component" value="Unassembled WGS sequence"/>
</dbReference>